<dbReference type="AlphaFoldDB" id="A0A7R9AG35"/>
<protein>
    <recommendedName>
        <fullName evidence="11">Clusterin-associated protein 1</fullName>
    </recommendedName>
</protein>
<feature type="coiled-coil region" evidence="7">
    <location>
        <begin position="192"/>
        <end position="251"/>
    </location>
</feature>
<feature type="compositionally biased region" description="Basic and acidic residues" evidence="8">
    <location>
        <begin position="388"/>
        <end position="397"/>
    </location>
</feature>
<dbReference type="PANTHER" id="PTHR21547">
    <property type="entry name" value="CLUSTERIN ASSOCIATED PROTEIN 1"/>
    <property type="match status" value="1"/>
</dbReference>
<dbReference type="Pfam" id="PF10234">
    <property type="entry name" value="Cluap1"/>
    <property type="match status" value="1"/>
</dbReference>
<proteinExistence type="inferred from homology"/>
<sequence>MSYRDMRNFCEMMRALGFPRLISMENFRTPNFPLLASILQWLVNRYDPEAYLPADTDTEQDRVIFIKSVAQLMATKAHIKLNTKKLYQADGYAVREILKVASLLYEAMKNAPSESTNENAALMAAPSGIQDLTNKLTDLKKTRQLASQITTKGATLFDLLGKEASSTRNFLLASTVNLREVRLTVLARQLDLNDVEKTLRKAVQQAEKEVQEVQHNSENISSEEAQWDGRIEKKRVELERTDKRLQTLRKVRPAFMDEYEKMEVDFKKLYEEYFLKFRCLAALEQSLEEQDRIERERVAERQAVARRLLERLKQEEEKRLRGSEDVELDLDDDDGDGDALVGSHLQRGGRKPHRRVFGSMQAGEESADSDSLDSDSDVALELAGDRPVGARETERTIGLEGNVDSDLSSDAEIEMDRGKEAKEITADVKDSDDDF</sequence>
<dbReference type="GO" id="GO:0005815">
    <property type="term" value="C:microtubule organizing center"/>
    <property type="evidence" value="ECO:0007669"/>
    <property type="project" value="TreeGrafter"/>
</dbReference>
<dbReference type="PANTHER" id="PTHR21547:SF0">
    <property type="entry name" value="CLUSTERIN-ASSOCIATED PROTEIN 1"/>
    <property type="match status" value="1"/>
</dbReference>
<accession>A0A7R9AG35</accession>
<feature type="compositionally biased region" description="Acidic residues" evidence="8">
    <location>
        <begin position="325"/>
        <end position="337"/>
    </location>
</feature>
<evidence type="ECO:0000313" key="10">
    <source>
        <dbReference type="Proteomes" id="UP000677054"/>
    </source>
</evidence>
<dbReference type="Proteomes" id="UP000677054">
    <property type="component" value="Unassembled WGS sequence"/>
</dbReference>
<feature type="region of interest" description="Disordered" evidence="8">
    <location>
        <begin position="320"/>
        <end position="354"/>
    </location>
</feature>
<keyword evidence="3" id="KW-0970">Cilium biogenesis/degradation</keyword>
<evidence type="ECO:0000256" key="1">
    <source>
        <dbReference type="ARBA" id="ARBA00004138"/>
    </source>
</evidence>
<dbReference type="EMBL" id="CAJPEV010005301">
    <property type="protein sequence ID" value="CAG0902998.1"/>
    <property type="molecule type" value="Genomic_DNA"/>
</dbReference>
<feature type="coiled-coil region" evidence="7">
    <location>
        <begin position="283"/>
        <end position="318"/>
    </location>
</feature>
<evidence type="ECO:0000256" key="7">
    <source>
        <dbReference type="SAM" id="Coils"/>
    </source>
</evidence>
<dbReference type="GO" id="GO:0060271">
    <property type="term" value="P:cilium assembly"/>
    <property type="evidence" value="ECO:0007669"/>
    <property type="project" value="TreeGrafter"/>
</dbReference>
<dbReference type="InterPro" id="IPR019366">
    <property type="entry name" value="Clusterin-associated_protein-1"/>
</dbReference>
<evidence type="ECO:0000256" key="2">
    <source>
        <dbReference type="ARBA" id="ARBA00008340"/>
    </source>
</evidence>
<keyword evidence="5" id="KW-0969">Cilium</keyword>
<evidence type="ECO:0000256" key="4">
    <source>
        <dbReference type="ARBA" id="ARBA00023054"/>
    </source>
</evidence>
<keyword evidence="10" id="KW-1185">Reference proteome</keyword>
<comment type="similarity">
    <text evidence="2">Belongs to the CLUAP1 family.</text>
</comment>
<dbReference type="GO" id="GO:0005929">
    <property type="term" value="C:cilium"/>
    <property type="evidence" value="ECO:0007669"/>
    <property type="project" value="UniProtKB-SubCell"/>
</dbReference>
<dbReference type="GO" id="GO:0030992">
    <property type="term" value="C:intraciliary transport particle B"/>
    <property type="evidence" value="ECO:0007669"/>
    <property type="project" value="TreeGrafter"/>
</dbReference>
<evidence type="ECO:0008006" key="11">
    <source>
        <dbReference type="Google" id="ProtNLM"/>
    </source>
</evidence>
<gene>
    <name evidence="9" type="ORF">DSTB1V02_LOCUS12865</name>
</gene>
<evidence type="ECO:0000256" key="8">
    <source>
        <dbReference type="SAM" id="MobiDB-lite"/>
    </source>
</evidence>
<evidence type="ECO:0000256" key="3">
    <source>
        <dbReference type="ARBA" id="ARBA00022794"/>
    </source>
</evidence>
<name>A0A7R9AG35_9CRUS</name>
<dbReference type="EMBL" id="LR904818">
    <property type="protein sequence ID" value="CAD7253115.1"/>
    <property type="molecule type" value="Genomic_DNA"/>
</dbReference>
<dbReference type="OrthoDB" id="438545at2759"/>
<reference evidence="9" key="1">
    <citation type="submission" date="2020-11" db="EMBL/GenBank/DDBJ databases">
        <authorList>
            <person name="Tran Van P."/>
        </authorList>
    </citation>
    <scope>NUCLEOTIDE SEQUENCE</scope>
</reference>
<comment type="subcellular location">
    <subcellularLocation>
        <location evidence="1">Cell projection</location>
        <location evidence="1">Cilium</location>
    </subcellularLocation>
</comment>
<feature type="compositionally biased region" description="Basic and acidic residues" evidence="8">
    <location>
        <begin position="414"/>
        <end position="429"/>
    </location>
</feature>
<organism evidence="9">
    <name type="scientific">Darwinula stevensoni</name>
    <dbReference type="NCBI Taxonomy" id="69355"/>
    <lineage>
        <taxon>Eukaryota</taxon>
        <taxon>Metazoa</taxon>
        <taxon>Ecdysozoa</taxon>
        <taxon>Arthropoda</taxon>
        <taxon>Crustacea</taxon>
        <taxon>Oligostraca</taxon>
        <taxon>Ostracoda</taxon>
        <taxon>Podocopa</taxon>
        <taxon>Podocopida</taxon>
        <taxon>Darwinulocopina</taxon>
        <taxon>Darwinuloidea</taxon>
        <taxon>Darwinulidae</taxon>
        <taxon>Darwinula</taxon>
    </lineage>
</organism>
<keyword evidence="6" id="KW-0966">Cell projection</keyword>
<evidence type="ECO:0000256" key="6">
    <source>
        <dbReference type="ARBA" id="ARBA00023273"/>
    </source>
</evidence>
<evidence type="ECO:0000313" key="9">
    <source>
        <dbReference type="EMBL" id="CAD7253115.1"/>
    </source>
</evidence>
<evidence type="ECO:0000256" key="5">
    <source>
        <dbReference type="ARBA" id="ARBA00023069"/>
    </source>
</evidence>
<keyword evidence="4 7" id="KW-0175">Coiled coil</keyword>
<feature type="region of interest" description="Disordered" evidence="8">
    <location>
        <begin position="382"/>
        <end position="435"/>
    </location>
</feature>